<dbReference type="GO" id="GO:0016491">
    <property type="term" value="F:oxidoreductase activity"/>
    <property type="evidence" value="ECO:0007669"/>
    <property type="project" value="UniProtKB-KW"/>
</dbReference>
<keyword evidence="2" id="KW-0560">Oxidoreductase</keyword>
<reference evidence="4" key="1">
    <citation type="journal article" date="2021" name="Nat. Commun.">
        <title>Genetic determinants of endophytism in the Arabidopsis root mycobiome.</title>
        <authorList>
            <person name="Mesny F."/>
            <person name="Miyauchi S."/>
            <person name="Thiergart T."/>
            <person name="Pickel B."/>
            <person name="Atanasova L."/>
            <person name="Karlsson M."/>
            <person name="Huettel B."/>
            <person name="Barry K.W."/>
            <person name="Haridas S."/>
            <person name="Chen C."/>
            <person name="Bauer D."/>
            <person name="Andreopoulos W."/>
            <person name="Pangilinan J."/>
            <person name="LaButti K."/>
            <person name="Riley R."/>
            <person name="Lipzen A."/>
            <person name="Clum A."/>
            <person name="Drula E."/>
            <person name="Henrissat B."/>
            <person name="Kohler A."/>
            <person name="Grigoriev I.V."/>
            <person name="Martin F.M."/>
            <person name="Hacquard S."/>
        </authorList>
    </citation>
    <scope>NUCLEOTIDE SEQUENCE</scope>
    <source>
        <strain evidence="4">MPI-SDFR-AT-0120</strain>
    </source>
</reference>
<evidence type="ECO:0000313" key="4">
    <source>
        <dbReference type="EMBL" id="KAH7074162.1"/>
    </source>
</evidence>
<dbReference type="AlphaFoldDB" id="A0A8K0QX95"/>
<feature type="non-terminal residue" evidence="4">
    <location>
        <position position="139"/>
    </location>
</feature>
<protein>
    <recommendedName>
        <fullName evidence="6">Oxidase ustYa</fullName>
    </recommendedName>
</protein>
<evidence type="ECO:0000256" key="2">
    <source>
        <dbReference type="ARBA" id="ARBA00023002"/>
    </source>
</evidence>
<comment type="pathway">
    <text evidence="1">Mycotoxin biosynthesis.</text>
</comment>
<organism evidence="4 5">
    <name type="scientific">Paraphoma chrysanthemicola</name>
    <dbReference type="NCBI Taxonomy" id="798071"/>
    <lineage>
        <taxon>Eukaryota</taxon>
        <taxon>Fungi</taxon>
        <taxon>Dikarya</taxon>
        <taxon>Ascomycota</taxon>
        <taxon>Pezizomycotina</taxon>
        <taxon>Dothideomycetes</taxon>
        <taxon>Pleosporomycetidae</taxon>
        <taxon>Pleosporales</taxon>
        <taxon>Pleosporineae</taxon>
        <taxon>Phaeosphaeriaceae</taxon>
        <taxon>Paraphoma</taxon>
    </lineage>
</organism>
<dbReference type="Proteomes" id="UP000813461">
    <property type="component" value="Unassembled WGS sequence"/>
</dbReference>
<comment type="caution">
    <text evidence="4">The sequence shown here is derived from an EMBL/GenBank/DDBJ whole genome shotgun (WGS) entry which is preliminary data.</text>
</comment>
<proteinExistence type="inferred from homology"/>
<dbReference type="PANTHER" id="PTHR33365">
    <property type="entry name" value="YALI0B05434P"/>
    <property type="match status" value="1"/>
</dbReference>
<dbReference type="GO" id="GO:0043386">
    <property type="term" value="P:mycotoxin biosynthetic process"/>
    <property type="evidence" value="ECO:0007669"/>
    <property type="project" value="InterPro"/>
</dbReference>
<evidence type="ECO:0000256" key="3">
    <source>
        <dbReference type="ARBA" id="ARBA00035112"/>
    </source>
</evidence>
<comment type="similarity">
    <text evidence="3">Belongs to the ustYa family.</text>
</comment>
<evidence type="ECO:0000256" key="1">
    <source>
        <dbReference type="ARBA" id="ARBA00004685"/>
    </source>
</evidence>
<evidence type="ECO:0000313" key="5">
    <source>
        <dbReference type="Proteomes" id="UP000813461"/>
    </source>
</evidence>
<gene>
    <name evidence="4" type="ORF">FB567DRAFT_453419</name>
</gene>
<evidence type="ECO:0008006" key="6">
    <source>
        <dbReference type="Google" id="ProtNLM"/>
    </source>
</evidence>
<dbReference type="InterPro" id="IPR021765">
    <property type="entry name" value="UstYa-like"/>
</dbReference>
<sequence length="139" mass="15572">LDPGGRGFITVPNPERYPLLPAPIKDKSVPDSWGIAVFHQIHCLASDANLVMMNFLSLSRTGNLESSDHWDHIFHCFDYLREVVMCHGDTSLEGQDLPTEISGTHGQLVTHNCKAYDEIFTWAEDHRLTDVDTLGKAKP</sequence>
<keyword evidence="5" id="KW-1185">Reference proteome</keyword>
<dbReference type="Pfam" id="PF11807">
    <property type="entry name" value="UstYa"/>
    <property type="match status" value="1"/>
</dbReference>
<name>A0A8K0QX95_9PLEO</name>
<accession>A0A8K0QX95</accession>
<dbReference type="EMBL" id="JAGMVJ010000021">
    <property type="protein sequence ID" value="KAH7074162.1"/>
    <property type="molecule type" value="Genomic_DNA"/>
</dbReference>
<dbReference type="PANTHER" id="PTHR33365:SF11">
    <property type="entry name" value="TAT PATHWAY SIGNAL SEQUENCE"/>
    <property type="match status" value="1"/>
</dbReference>
<dbReference type="OrthoDB" id="3687641at2759"/>